<accession>M5G7E0</accession>
<dbReference type="AlphaFoldDB" id="M5G7E0"/>
<dbReference type="GeneID" id="63682772"/>
<evidence type="ECO:0000313" key="1">
    <source>
        <dbReference type="EMBL" id="EJU06141.1"/>
    </source>
</evidence>
<keyword evidence="2" id="KW-1185">Reference proteome</keyword>
<dbReference type="RefSeq" id="XP_040633035.1">
    <property type="nucleotide sequence ID" value="XM_040767710.1"/>
</dbReference>
<evidence type="ECO:0000313" key="2">
    <source>
        <dbReference type="Proteomes" id="UP000030653"/>
    </source>
</evidence>
<protein>
    <submittedName>
        <fullName evidence="1">Uncharacterized protein</fullName>
    </submittedName>
</protein>
<proteinExistence type="predicted"/>
<dbReference type="EMBL" id="JH795855">
    <property type="protein sequence ID" value="EJU06141.1"/>
    <property type="molecule type" value="Genomic_DNA"/>
</dbReference>
<dbReference type="HOGENOM" id="CLU_484865_0_0_1"/>
<sequence length="562" mass="63139">MAFPNASSNDGEDICEDGEDNAGFIEWKWHPLLACIQRPISAIRSIGDDAVICTTSNALFSVHHGPGNPAWTIMRSWGMENAHKVVFSGESMATTDCPLSWLNCNSVPVRHHSVMEPLSVPSECIVNALKVGPTRSGADAFATLASDDVVATNSVWNIHLTPQLGIYASRVQDDCRLQLRSIALKMFSKVDFWFLEENFVIVNYNCASIDVYPNFDTVLTSVALRFEDWISLYDVAIIHGRLSLEIYWVFDFRMIPDDIDDIIGTANYITCFDVSDEGDEILFVDHSLRPNAVSTVRAARLPLDAGGDEPASTTFAMTTTVLRCGSGDILRHVNFVKRYGNAIWLGRANSYLWIEVLPQMMNGYPSEDKAPVLKLSPRDLTMSDIGEMAINPNWILDRDSKESSTCMKDEDEDIVFLTGPVPNDKSYFIGNRLHKYLGDHNLVPFGNKWCSQYGFALKGDFKLVMVYDRIDMFRSEIDDPDLRERIVISRWNQATREDCLANDDPPSPDGTIRGLDVDALMAEYFAQVDREAIEDDLSMVNESGDVHLLRVQLWDRFGFAPH</sequence>
<organism evidence="1 2">
    <name type="scientific">Dacryopinax primogenitus (strain DJM 731)</name>
    <name type="common">Brown rot fungus</name>
    <dbReference type="NCBI Taxonomy" id="1858805"/>
    <lineage>
        <taxon>Eukaryota</taxon>
        <taxon>Fungi</taxon>
        <taxon>Dikarya</taxon>
        <taxon>Basidiomycota</taxon>
        <taxon>Agaricomycotina</taxon>
        <taxon>Dacrymycetes</taxon>
        <taxon>Dacrymycetales</taxon>
        <taxon>Dacrymycetaceae</taxon>
        <taxon>Dacryopinax</taxon>
    </lineage>
</organism>
<dbReference type="Proteomes" id="UP000030653">
    <property type="component" value="Unassembled WGS sequence"/>
</dbReference>
<reference evidence="1 2" key="1">
    <citation type="journal article" date="2012" name="Science">
        <title>The Paleozoic origin of enzymatic lignin decomposition reconstructed from 31 fungal genomes.</title>
        <authorList>
            <person name="Floudas D."/>
            <person name="Binder M."/>
            <person name="Riley R."/>
            <person name="Barry K."/>
            <person name="Blanchette R.A."/>
            <person name="Henrissat B."/>
            <person name="Martinez A.T."/>
            <person name="Otillar R."/>
            <person name="Spatafora J.W."/>
            <person name="Yadav J.S."/>
            <person name="Aerts A."/>
            <person name="Benoit I."/>
            <person name="Boyd A."/>
            <person name="Carlson A."/>
            <person name="Copeland A."/>
            <person name="Coutinho P.M."/>
            <person name="de Vries R.P."/>
            <person name="Ferreira P."/>
            <person name="Findley K."/>
            <person name="Foster B."/>
            <person name="Gaskell J."/>
            <person name="Glotzer D."/>
            <person name="Gorecki P."/>
            <person name="Heitman J."/>
            <person name="Hesse C."/>
            <person name="Hori C."/>
            <person name="Igarashi K."/>
            <person name="Jurgens J.A."/>
            <person name="Kallen N."/>
            <person name="Kersten P."/>
            <person name="Kohler A."/>
            <person name="Kuees U."/>
            <person name="Kumar T.K.A."/>
            <person name="Kuo A."/>
            <person name="LaButti K."/>
            <person name="Larrondo L.F."/>
            <person name="Lindquist E."/>
            <person name="Ling A."/>
            <person name="Lombard V."/>
            <person name="Lucas S."/>
            <person name="Lundell T."/>
            <person name="Martin R."/>
            <person name="McLaughlin D.J."/>
            <person name="Morgenstern I."/>
            <person name="Morin E."/>
            <person name="Murat C."/>
            <person name="Nagy L.G."/>
            <person name="Nolan M."/>
            <person name="Ohm R.A."/>
            <person name="Patyshakuliyeva A."/>
            <person name="Rokas A."/>
            <person name="Ruiz-Duenas F.J."/>
            <person name="Sabat G."/>
            <person name="Salamov A."/>
            <person name="Samejima M."/>
            <person name="Schmutz J."/>
            <person name="Slot J.C."/>
            <person name="St John F."/>
            <person name="Stenlid J."/>
            <person name="Sun H."/>
            <person name="Sun S."/>
            <person name="Syed K."/>
            <person name="Tsang A."/>
            <person name="Wiebenga A."/>
            <person name="Young D."/>
            <person name="Pisabarro A."/>
            <person name="Eastwood D.C."/>
            <person name="Martin F."/>
            <person name="Cullen D."/>
            <person name="Grigoriev I.V."/>
            <person name="Hibbett D.S."/>
        </authorList>
    </citation>
    <scope>NUCLEOTIDE SEQUENCE [LARGE SCALE GENOMIC DNA]</scope>
    <source>
        <strain evidence="1 2">DJM-731 SS1</strain>
    </source>
</reference>
<name>M5G7E0_DACPD</name>
<gene>
    <name evidence="1" type="ORF">DACRYDRAFT_103089</name>
</gene>